<gene>
    <name evidence="1" type="ORF">O181_031270</name>
</gene>
<comment type="caution">
    <text evidence="1">The sequence shown here is derived from an EMBL/GenBank/DDBJ whole genome shotgun (WGS) entry which is preliminary data.</text>
</comment>
<dbReference type="OrthoDB" id="97058at2759"/>
<dbReference type="Proteomes" id="UP000765509">
    <property type="component" value="Unassembled WGS sequence"/>
</dbReference>
<dbReference type="EMBL" id="AVOT02011140">
    <property type="protein sequence ID" value="MBW0491555.1"/>
    <property type="molecule type" value="Genomic_DNA"/>
</dbReference>
<evidence type="ECO:0000313" key="1">
    <source>
        <dbReference type="EMBL" id="MBW0491555.1"/>
    </source>
</evidence>
<sequence>MAAEAKVINANIEICNMIANSLDSSQARKWRRFLKASYHGNLCKLNTECRRSLNEVKTIGVEVGTRALAFSILTKLPGKLQSLIGKVSLSTETQGNPDSILFLLPDVALKQEAMNHSESDRKAIELNIQLFNSKTIHYCSSGQPNPLANHPIERFWQLHP</sequence>
<organism evidence="1 2">
    <name type="scientific">Austropuccinia psidii MF-1</name>
    <dbReference type="NCBI Taxonomy" id="1389203"/>
    <lineage>
        <taxon>Eukaryota</taxon>
        <taxon>Fungi</taxon>
        <taxon>Dikarya</taxon>
        <taxon>Basidiomycota</taxon>
        <taxon>Pucciniomycotina</taxon>
        <taxon>Pucciniomycetes</taxon>
        <taxon>Pucciniales</taxon>
        <taxon>Sphaerophragmiaceae</taxon>
        <taxon>Austropuccinia</taxon>
    </lineage>
</organism>
<reference evidence="1" key="1">
    <citation type="submission" date="2021-03" db="EMBL/GenBank/DDBJ databases">
        <title>Draft genome sequence of rust myrtle Austropuccinia psidii MF-1, a brazilian biotype.</title>
        <authorList>
            <person name="Quecine M.C."/>
            <person name="Pachon D.M.R."/>
            <person name="Bonatelli M.L."/>
            <person name="Correr F.H."/>
            <person name="Franceschini L.M."/>
            <person name="Leite T.F."/>
            <person name="Margarido G.R.A."/>
            <person name="Almeida C.A."/>
            <person name="Ferrarezi J.A."/>
            <person name="Labate C.A."/>
        </authorList>
    </citation>
    <scope>NUCLEOTIDE SEQUENCE</scope>
    <source>
        <strain evidence="1">MF-1</strain>
    </source>
</reference>
<dbReference type="AlphaFoldDB" id="A0A9Q3CYQ9"/>
<proteinExistence type="predicted"/>
<keyword evidence="2" id="KW-1185">Reference proteome</keyword>
<evidence type="ECO:0000313" key="2">
    <source>
        <dbReference type="Proteomes" id="UP000765509"/>
    </source>
</evidence>
<accession>A0A9Q3CYQ9</accession>
<protein>
    <submittedName>
        <fullName evidence="1">Uncharacterized protein</fullName>
    </submittedName>
</protein>
<name>A0A9Q3CYQ9_9BASI</name>